<keyword evidence="3" id="KW-1185">Reference proteome</keyword>
<accession>A0AAC9N6D3</accession>
<dbReference type="EMBL" id="CP017479">
    <property type="protein sequence ID" value="AOW08743.1"/>
    <property type="molecule type" value="Genomic_DNA"/>
</dbReference>
<dbReference type="AlphaFoldDB" id="A0AAC9N6D3"/>
<evidence type="ECO:0000256" key="1">
    <source>
        <dbReference type="SAM" id="MobiDB-lite"/>
    </source>
</evidence>
<feature type="compositionally biased region" description="Basic and acidic residues" evidence="1">
    <location>
        <begin position="88"/>
        <end position="104"/>
    </location>
</feature>
<organism evidence="2 3">
    <name type="scientific">Flavobacterium gilvum</name>
    <dbReference type="NCBI Taxonomy" id="1492737"/>
    <lineage>
        <taxon>Bacteria</taxon>
        <taxon>Pseudomonadati</taxon>
        <taxon>Bacteroidota</taxon>
        <taxon>Flavobacteriia</taxon>
        <taxon>Flavobacteriales</taxon>
        <taxon>Flavobacteriaceae</taxon>
        <taxon>Flavobacterium</taxon>
    </lineage>
</organism>
<reference evidence="2 3" key="1">
    <citation type="submission" date="2016-10" db="EMBL/GenBank/DDBJ databases">
        <title>Flavobacterium gilvum sp. nov., isolated from stream water.</title>
        <authorList>
            <person name="Shin S.-K."/>
            <person name="Cho Y.-J."/>
            <person name="Yi H."/>
        </authorList>
    </citation>
    <scope>NUCLEOTIDE SEQUENCE [LARGE SCALE GENOMIC DNA]</scope>
    <source>
        <strain evidence="2 3">EM1308</strain>
    </source>
</reference>
<dbReference type="KEGG" id="fgl:EM308_04080"/>
<protein>
    <submittedName>
        <fullName evidence="2">Uncharacterized protein</fullName>
    </submittedName>
</protein>
<gene>
    <name evidence="2" type="ORF">EM308_04080</name>
</gene>
<name>A0AAC9N6D3_9FLAO</name>
<dbReference type="RefSeq" id="WP_035635923.1">
    <property type="nucleotide sequence ID" value="NZ_CP017479.1"/>
</dbReference>
<evidence type="ECO:0000313" key="2">
    <source>
        <dbReference type="EMBL" id="AOW08743.1"/>
    </source>
</evidence>
<dbReference type="Proteomes" id="UP000175968">
    <property type="component" value="Chromosome"/>
</dbReference>
<evidence type="ECO:0000313" key="3">
    <source>
        <dbReference type="Proteomes" id="UP000175968"/>
    </source>
</evidence>
<feature type="region of interest" description="Disordered" evidence="1">
    <location>
        <begin position="77"/>
        <end position="104"/>
    </location>
</feature>
<proteinExistence type="predicted"/>
<sequence>MKKHEIFETNPNLKQVHLTSDGQAFYNDNDAKMHAKTLEDKNVELVINPSLIDTIAEDVDGDDEPKEEINKTIPFVPSADRMNLGDSGSKEDAPKHEADEAKAELEKSLAEFDPETTKYPEALKLFKALGLESENEKKDTIYPLLVAEKAKAQQGANTQE</sequence>